<evidence type="ECO:0000256" key="1">
    <source>
        <dbReference type="SAM" id="Phobius"/>
    </source>
</evidence>
<feature type="transmembrane region" description="Helical" evidence="1">
    <location>
        <begin position="70"/>
        <end position="97"/>
    </location>
</feature>
<evidence type="ECO:0000259" key="2">
    <source>
        <dbReference type="Pfam" id="PF07331"/>
    </source>
</evidence>
<comment type="caution">
    <text evidence="4">The sequence shown here is derived from an EMBL/GenBank/DDBJ whole genome shotgun (WGS) entry which is preliminary data.</text>
</comment>
<gene>
    <name evidence="4" type="ORF">CES86_5714</name>
    <name evidence="3" type="ORF">F9L03_22020</name>
</gene>
<dbReference type="AlphaFoldDB" id="A0A256GZP2"/>
<dbReference type="EMBL" id="NNRN01000023">
    <property type="protein sequence ID" value="OYR32589.1"/>
    <property type="molecule type" value="Genomic_DNA"/>
</dbReference>
<dbReference type="InterPro" id="IPR009936">
    <property type="entry name" value="DUF1468"/>
</dbReference>
<feature type="domain" description="DUF1468" evidence="2">
    <location>
        <begin position="11"/>
        <end position="136"/>
    </location>
</feature>
<proteinExistence type="predicted"/>
<reference evidence="4 5" key="1">
    <citation type="submission" date="2017-07" db="EMBL/GenBank/DDBJ databases">
        <title>Draft genome of Ochrobactrum lupini type strain LUP21.</title>
        <authorList>
            <person name="Krzyzanowska D.M."/>
            <person name="Jafra S."/>
        </authorList>
    </citation>
    <scope>NUCLEOTIDE SEQUENCE [LARGE SCALE GENOMIC DNA]</scope>
    <source>
        <strain evidence="4 5">LUP21</strain>
    </source>
</reference>
<dbReference type="Proteomes" id="UP000435957">
    <property type="component" value="Unassembled WGS sequence"/>
</dbReference>
<keyword evidence="1" id="KW-0812">Transmembrane</keyword>
<dbReference type="Proteomes" id="UP000216363">
    <property type="component" value="Unassembled WGS sequence"/>
</dbReference>
<feature type="transmembrane region" description="Helical" evidence="1">
    <location>
        <begin position="109"/>
        <end position="133"/>
    </location>
</feature>
<keyword evidence="1" id="KW-0472">Membrane</keyword>
<feature type="transmembrane region" description="Helical" evidence="1">
    <location>
        <begin position="6"/>
        <end position="23"/>
    </location>
</feature>
<feature type="transmembrane region" description="Helical" evidence="1">
    <location>
        <begin position="35"/>
        <end position="58"/>
    </location>
</feature>
<accession>A0A256GZP2</accession>
<protein>
    <submittedName>
        <fullName evidence="4">Tripartite tricarboxylate transporter TctB family protein</fullName>
    </submittedName>
</protein>
<sequence>MNPARFVPYALSGIGLGAAASGLRMHLWESGEPAAGLFPFLAALLLIVTSLLCTTQGVVPDEDPIEIPRVIAYCVALALFCVLLEVLGFVAAAFLFLSGVLLFIERMKWQIAGLLSAAVAVATWVLFEILLSVPLPHGIWRL</sequence>
<keyword evidence="6" id="KW-1185">Reference proteome</keyword>
<reference evidence="3 6" key="2">
    <citation type="submission" date="2019-09" db="EMBL/GenBank/DDBJ databases">
        <title>Taxonomic organization of the family Brucellaceae based on a phylogenomic approach.</title>
        <authorList>
            <person name="Leclercq S."/>
            <person name="Cloeckaert A."/>
            <person name="Zygmunt M.S."/>
        </authorList>
    </citation>
    <scope>NUCLEOTIDE SEQUENCE [LARGE SCALE GENOMIC DNA]</scope>
    <source>
        <strain evidence="3 6">LUP23</strain>
    </source>
</reference>
<dbReference type="EMBL" id="WBWF01000022">
    <property type="protein sequence ID" value="KAB2701719.1"/>
    <property type="molecule type" value="Genomic_DNA"/>
</dbReference>
<evidence type="ECO:0000313" key="3">
    <source>
        <dbReference type="EMBL" id="KAB2701719.1"/>
    </source>
</evidence>
<dbReference type="Pfam" id="PF07331">
    <property type="entry name" value="TctB"/>
    <property type="match status" value="1"/>
</dbReference>
<name>A0A256GZP2_9HYPH</name>
<keyword evidence="1" id="KW-1133">Transmembrane helix</keyword>
<organism evidence="4 5">
    <name type="scientific">Brucella lupini</name>
    <dbReference type="NCBI Taxonomy" id="255457"/>
    <lineage>
        <taxon>Bacteria</taxon>
        <taxon>Pseudomonadati</taxon>
        <taxon>Pseudomonadota</taxon>
        <taxon>Alphaproteobacteria</taxon>
        <taxon>Hyphomicrobiales</taxon>
        <taxon>Brucellaceae</taxon>
        <taxon>Brucella/Ochrobactrum group</taxon>
        <taxon>Brucella</taxon>
    </lineage>
</organism>
<evidence type="ECO:0000313" key="4">
    <source>
        <dbReference type="EMBL" id="OYR32589.1"/>
    </source>
</evidence>
<evidence type="ECO:0000313" key="6">
    <source>
        <dbReference type="Proteomes" id="UP000435957"/>
    </source>
</evidence>
<dbReference type="RefSeq" id="WP_012090918.1">
    <property type="nucleotide sequence ID" value="NZ_JBHEEP010000022.1"/>
</dbReference>
<evidence type="ECO:0000313" key="5">
    <source>
        <dbReference type="Proteomes" id="UP000216363"/>
    </source>
</evidence>